<name>A0AAF0IG22_9EURO</name>
<evidence type="ECO:0000313" key="3">
    <source>
        <dbReference type="Proteomes" id="UP001219355"/>
    </source>
</evidence>
<dbReference type="Pfam" id="PF00576">
    <property type="entry name" value="Transthyretin"/>
    <property type="match status" value="1"/>
</dbReference>
<accession>A0AAF0IG22</accession>
<organism evidence="2 3">
    <name type="scientific">Emydomyces testavorans</name>
    <dbReference type="NCBI Taxonomy" id="2070801"/>
    <lineage>
        <taxon>Eukaryota</taxon>
        <taxon>Fungi</taxon>
        <taxon>Dikarya</taxon>
        <taxon>Ascomycota</taxon>
        <taxon>Pezizomycotina</taxon>
        <taxon>Eurotiomycetes</taxon>
        <taxon>Eurotiomycetidae</taxon>
        <taxon>Onygenales</taxon>
        <taxon>Nannizziopsiaceae</taxon>
        <taxon>Emydomyces</taxon>
    </lineage>
</organism>
<dbReference type="InterPro" id="IPR023416">
    <property type="entry name" value="Transthyretin/HIU_hydrolase_d"/>
</dbReference>
<evidence type="ECO:0000259" key="1">
    <source>
        <dbReference type="Pfam" id="PF00576"/>
    </source>
</evidence>
<feature type="domain" description="Transthyretin/hydroxyisourate hydrolase" evidence="1">
    <location>
        <begin position="4"/>
        <end position="149"/>
    </location>
</feature>
<protein>
    <submittedName>
        <fullName evidence="2">Transthyretin domain-containing protein</fullName>
        <ecNumber evidence="2">3.5.2.17</ecNumber>
    </submittedName>
</protein>
<evidence type="ECO:0000313" key="2">
    <source>
        <dbReference type="EMBL" id="WEW55168.1"/>
    </source>
</evidence>
<reference evidence="2" key="1">
    <citation type="submission" date="2023-03" db="EMBL/GenBank/DDBJ databases">
        <title>Emydomyces testavorans Genome Sequence.</title>
        <authorList>
            <person name="Hoyer L."/>
        </authorList>
    </citation>
    <scope>NUCLEOTIDE SEQUENCE</scope>
    <source>
        <strain evidence="2">16-2883</strain>
    </source>
</reference>
<dbReference type="GO" id="GO:0033971">
    <property type="term" value="F:hydroxyisourate hydrolase activity"/>
    <property type="evidence" value="ECO:0007669"/>
    <property type="project" value="UniProtKB-EC"/>
</dbReference>
<proteinExistence type="predicted"/>
<dbReference type="PANTHER" id="PTHR10395">
    <property type="entry name" value="URICASE AND TRANSTHYRETIN-RELATED"/>
    <property type="match status" value="1"/>
</dbReference>
<keyword evidence="3" id="KW-1185">Reference proteome</keyword>
<dbReference type="PANTHER" id="PTHR10395:SF7">
    <property type="entry name" value="5-HYDROXYISOURATE HYDROLASE"/>
    <property type="match status" value="1"/>
</dbReference>
<dbReference type="Proteomes" id="UP001219355">
    <property type="component" value="Chromosome 1"/>
</dbReference>
<dbReference type="Gene3D" id="2.60.40.180">
    <property type="entry name" value="Transthyretin/hydroxyisourate hydrolase domain"/>
    <property type="match status" value="1"/>
</dbReference>
<sequence>MDPITCHVLNTHNGTPAAGLSSSLTLLDVVAPPNSTSTFSLPQNATFYGSTDSDGRVKTWRPSDPSSQSLAALIASFPSRANPESPATRSTWDIRFLNVATWYEERGVESFWPEVVIKFMVEGKEGEAGWRHYHVPLLLGPWSYSTYRGS</sequence>
<dbReference type="GO" id="GO:0006144">
    <property type="term" value="P:purine nucleobase metabolic process"/>
    <property type="evidence" value="ECO:0007669"/>
    <property type="project" value="TreeGrafter"/>
</dbReference>
<dbReference type="SUPFAM" id="SSF49472">
    <property type="entry name" value="Transthyretin (synonym: prealbumin)"/>
    <property type="match status" value="1"/>
</dbReference>
<dbReference type="EMBL" id="CP120627">
    <property type="protein sequence ID" value="WEW55168.1"/>
    <property type="molecule type" value="Genomic_DNA"/>
</dbReference>
<dbReference type="AlphaFoldDB" id="A0AAF0IG22"/>
<gene>
    <name evidence="2" type="ORF">PRK78_000597</name>
</gene>
<dbReference type="EC" id="3.5.2.17" evidence="2"/>
<dbReference type="InterPro" id="IPR036817">
    <property type="entry name" value="Transthyretin/HIU_hydrolase_sf"/>
</dbReference>
<keyword evidence="2" id="KW-0378">Hydrolase</keyword>